<comment type="caution">
    <text evidence="1">The sequence shown here is derived from an EMBL/GenBank/DDBJ whole genome shotgun (WGS) entry which is preliminary data.</text>
</comment>
<proteinExistence type="predicted"/>
<name>A0A1Y5HQS9_OLEAN</name>
<dbReference type="Proteomes" id="UP000227088">
    <property type="component" value="Unassembled WGS sequence"/>
</dbReference>
<sequence>MTHLLGMRLIGVLLACIYLSGCDQSDAILEQKKNDQVKLQKQLSQIKQSASYYLEVSNSKNDRYSTNSRQQSMQILLNPGSKVMLGESTWQSTPWRYYQGSESSKSIELELSADLQLSISISGGENNSTRYISGLYQLQENKWIQLVGSQRERGNKIISTQNKKQLWLRLHPANTNTD</sequence>
<dbReference type="EMBL" id="MABE01000562">
    <property type="protein sequence ID" value="OUS39400.1"/>
    <property type="molecule type" value="Genomic_DNA"/>
</dbReference>
<reference evidence="2" key="1">
    <citation type="journal article" date="2017" name="Proc. Natl. Acad. Sci. U.S.A.">
        <title>Simulation of Deepwater Horizon oil plume reveals substrate specialization within a complex community of hydrocarbon degraders.</title>
        <authorList>
            <person name="Hu P."/>
            <person name="Dubinsky E.A."/>
            <person name="Probst A.J."/>
            <person name="Wang J."/>
            <person name="Sieber C.M.K."/>
            <person name="Tom L.M."/>
            <person name="Gardinali P."/>
            <person name="Banfield J.F."/>
            <person name="Atlas R.M."/>
            <person name="Andersen G.L."/>
        </authorList>
    </citation>
    <scope>NUCLEOTIDE SEQUENCE [LARGE SCALE GENOMIC DNA]</scope>
</reference>
<dbReference type="AlphaFoldDB" id="A0A1Y5HQS9"/>
<organism evidence="1 2">
    <name type="scientific">Oleispira antarctica</name>
    <dbReference type="NCBI Taxonomy" id="188908"/>
    <lineage>
        <taxon>Bacteria</taxon>
        <taxon>Pseudomonadati</taxon>
        <taxon>Pseudomonadota</taxon>
        <taxon>Gammaproteobacteria</taxon>
        <taxon>Oceanospirillales</taxon>
        <taxon>Oceanospirillaceae</taxon>
        <taxon>Oleispira</taxon>
    </lineage>
</organism>
<gene>
    <name evidence="1" type="ORF">A9R00_09675</name>
</gene>
<accession>A0A1Y5HQS9</accession>
<evidence type="ECO:0000313" key="2">
    <source>
        <dbReference type="Proteomes" id="UP000227088"/>
    </source>
</evidence>
<evidence type="ECO:0000313" key="1">
    <source>
        <dbReference type="EMBL" id="OUS39400.1"/>
    </source>
</evidence>
<protein>
    <submittedName>
        <fullName evidence="1">Uncharacterized protein</fullName>
    </submittedName>
</protein>